<evidence type="ECO:0000256" key="4">
    <source>
        <dbReference type="ARBA" id="ARBA00023235"/>
    </source>
</evidence>
<comment type="similarity">
    <text evidence="1 8">Belongs to the pseudouridine synthase RsuA family.</text>
</comment>
<comment type="catalytic activity">
    <reaction evidence="5">
        <text>uridine(2605) in 23S rRNA = pseudouridine(2605) in 23S rRNA</text>
        <dbReference type="Rhea" id="RHEA:42520"/>
        <dbReference type="Rhea" id="RHEA-COMP:10095"/>
        <dbReference type="Rhea" id="RHEA-COMP:10096"/>
        <dbReference type="ChEBI" id="CHEBI:65314"/>
        <dbReference type="ChEBI" id="CHEBI:65315"/>
        <dbReference type="EC" id="5.4.99.22"/>
    </reaction>
</comment>
<name>A0A075NY50_9ALTE</name>
<evidence type="ECO:0000256" key="7">
    <source>
        <dbReference type="PROSITE-ProRule" id="PRU00182"/>
    </source>
</evidence>
<protein>
    <recommendedName>
        <fullName evidence="8">Pseudouridine synthase</fullName>
        <ecNumber evidence="8">5.4.99.-</ecNumber>
    </recommendedName>
</protein>
<keyword evidence="2" id="KW-0698">rRNA processing</keyword>
<dbReference type="FunFam" id="3.10.290.10:FF:000003">
    <property type="entry name" value="Pseudouridine synthase"/>
    <property type="match status" value="1"/>
</dbReference>
<dbReference type="NCBIfam" id="TIGR00093">
    <property type="entry name" value="pseudouridine synthase"/>
    <property type="match status" value="1"/>
</dbReference>
<dbReference type="Pfam" id="PF00849">
    <property type="entry name" value="PseudoU_synth_2"/>
    <property type="match status" value="1"/>
</dbReference>
<dbReference type="SUPFAM" id="SSF55120">
    <property type="entry name" value="Pseudouridine synthase"/>
    <property type="match status" value="1"/>
</dbReference>
<dbReference type="KEGG" id="aaus:EP12_07410"/>
<dbReference type="Pfam" id="PF01479">
    <property type="entry name" value="S4"/>
    <property type="match status" value="1"/>
</dbReference>
<evidence type="ECO:0000313" key="11">
    <source>
        <dbReference type="EMBL" id="AIF98511.1"/>
    </source>
</evidence>
<feature type="compositionally biased region" description="Basic residues" evidence="9">
    <location>
        <begin position="272"/>
        <end position="283"/>
    </location>
</feature>
<evidence type="ECO:0000313" key="13">
    <source>
        <dbReference type="Proteomes" id="UP000056090"/>
    </source>
</evidence>
<dbReference type="EMBL" id="CP008849">
    <property type="protein sequence ID" value="AIF98511.1"/>
    <property type="molecule type" value="Genomic_DNA"/>
</dbReference>
<evidence type="ECO:0000256" key="2">
    <source>
        <dbReference type="ARBA" id="ARBA00022552"/>
    </source>
</evidence>
<evidence type="ECO:0000313" key="14">
    <source>
        <dbReference type="Proteomes" id="UP000264779"/>
    </source>
</evidence>
<dbReference type="RefSeq" id="WP_044056694.1">
    <property type="nucleotide sequence ID" value="NZ_CAJXAX010000038.1"/>
</dbReference>
<dbReference type="PROSITE" id="PS50889">
    <property type="entry name" value="S4"/>
    <property type="match status" value="1"/>
</dbReference>
<dbReference type="CDD" id="cd00165">
    <property type="entry name" value="S4"/>
    <property type="match status" value="1"/>
</dbReference>
<dbReference type="InterPro" id="IPR050343">
    <property type="entry name" value="RsuA_PseudoU_synthase"/>
</dbReference>
<accession>A0A075NY50</accession>
<dbReference type="EMBL" id="DONK01000120">
    <property type="protein sequence ID" value="HBU51233.1"/>
    <property type="molecule type" value="Genomic_DNA"/>
</dbReference>
<dbReference type="InterPro" id="IPR018496">
    <property type="entry name" value="PsdUridine_synth_RsuA/RluB_CS"/>
</dbReference>
<organism evidence="11 13">
    <name type="scientific">Alteromonas australica</name>
    <dbReference type="NCBI Taxonomy" id="589873"/>
    <lineage>
        <taxon>Bacteria</taxon>
        <taxon>Pseudomonadati</taxon>
        <taxon>Pseudomonadota</taxon>
        <taxon>Gammaproteobacteria</taxon>
        <taxon>Alteromonadales</taxon>
        <taxon>Alteromonadaceae</taxon>
        <taxon>Alteromonas/Salinimonas group</taxon>
        <taxon>Alteromonas</taxon>
    </lineage>
</organism>
<dbReference type="FunFam" id="3.30.70.1560:FF:000001">
    <property type="entry name" value="Pseudouridine synthase"/>
    <property type="match status" value="1"/>
</dbReference>
<dbReference type="GO" id="GO:0003723">
    <property type="term" value="F:RNA binding"/>
    <property type="evidence" value="ECO:0007669"/>
    <property type="project" value="UniProtKB-KW"/>
</dbReference>
<dbReference type="GeneID" id="78254721"/>
<dbReference type="InterPro" id="IPR020094">
    <property type="entry name" value="TruA/RsuA/RluB/E/F_N"/>
</dbReference>
<reference evidence="11 13" key="1">
    <citation type="submission" date="2014-06" db="EMBL/GenBank/DDBJ databases">
        <title>Genomes of Alteromonas australica, a world apart.</title>
        <authorList>
            <person name="Gonzaga A."/>
            <person name="Lopez-Perez M."/>
            <person name="Rodriguez-Valera F."/>
        </authorList>
    </citation>
    <scope>NUCLEOTIDE SEQUENCE [LARGE SCALE GENOMIC DNA]</scope>
    <source>
        <strain evidence="11 13">H 17</strain>
    </source>
</reference>
<dbReference type="PATRIC" id="fig|589873.4.peg.1608"/>
<dbReference type="Gene3D" id="3.30.70.580">
    <property type="entry name" value="Pseudouridine synthase I, catalytic domain, N-terminal subdomain"/>
    <property type="match status" value="1"/>
</dbReference>
<dbReference type="InterPro" id="IPR002942">
    <property type="entry name" value="S4_RNA-bd"/>
</dbReference>
<dbReference type="eggNOG" id="COG1187">
    <property type="taxonomic scope" value="Bacteria"/>
</dbReference>
<evidence type="ECO:0000256" key="5">
    <source>
        <dbReference type="ARBA" id="ARBA00036944"/>
    </source>
</evidence>
<dbReference type="EC" id="5.4.99.-" evidence="8"/>
<dbReference type="InterPro" id="IPR020103">
    <property type="entry name" value="PsdUridine_synth_cat_dom_sf"/>
</dbReference>
<keyword evidence="13" id="KW-1185">Reference proteome</keyword>
<evidence type="ECO:0000256" key="6">
    <source>
        <dbReference type="ARBA" id="ARBA00037383"/>
    </source>
</evidence>
<sequence>MTEKLQKVLANQGLGSRREMERWIEQGRVSVNGTLATLGDRVDGSAQIRVDGHLLSRQTEQPVCRVLMYNKPEGELCSRHDPDGRDTVFDRLPAIRLGRWITVGRLDMNTSGLLLFTNDGELANRLMHPKCEVEREYAVRVFGDVTNQTLTTLQKGVQLEDGEAKFLSITGKVAPVGAEDESMNRWFNVTLKEGRNREVRRLWESQGVQVSRLIRVKYGPLALQKRLPQGAWVELGLEDVNALRGIVQLPEETQSMINVRQNKLDHVRLSRMRRSVKKHKVRKEQKEQGVKKRVGRNTKR</sequence>
<dbReference type="KEGG" id="aal:EP13_07310"/>
<dbReference type="Proteomes" id="UP000264779">
    <property type="component" value="Unassembled WGS sequence"/>
</dbReference>
<dbReference type="InterPro" id="IPR000748">
    <property type="entry name" value="PsdUridine_synth_RsuA/RluB/E/F"/>
</dbReference>
<dbReference type="FunFam" id="3.30.70.580:FF:000009">
    <property type="entry name" value="Pseudouridine synthase"/>
    <property type="match status" value="1"/>
</dbReference>
<evidence type="ECO:0000256" key="9">
    <source>
        <dbReference type="SAM" id="MobiDB-lite"/>
    </source>
</evidence>
<dbReference type="InterPro" id="IPR036986">
    <property type="entry name" value="S4_RNA-bd_sf"/>
</dbReference>
<dbReference type="SMART" id="SM00363">
    <property type="entry name" value="S4"/>
    <property type="match status" value="1"/>
</dbReference>
<feature type="compositionally biased region" description="Basic residues" evidence="9">
    <location>
        <begin position="291"/>
        <end position="300"/>
    </location>
</feature>
<evidence type="ECO:0000256" key="3">
    <source>
        <dbReference type="ARBA" id="ARBA00022884"/>
    </source>
</evidence>
<dbReference type="PROSITE" id="PS01149">
    <property type="entry name" value="PSI_RSU"/>
    <property type="match status" value="1"/>
</dbReference>
<dbReference type="OrthoDB" id="9807213at2"/>
<dbReference type="Gene3D" id="3.10.290.10">
    <property type="entry name" value="RNA-binding S4 domain"/>
    <property type="match status" value="1"/>
</dbReference>
<dbReference type="PANTHER" id="PTHR47683">
    <property type="entry name" value="PSEUDOURIDINE SYNTHASE FAMILY PROTEIN-RELATED"/>
    <property type="match status" value="1"/>
</dbReference>
<dbReference type="InterPro" id="IPR006145">
    <property type="entry name" value="PsdUridine_synth_RsuA/RluA"/>
</dbReference>
<evidence type="ECO:0000256" key="8">
    <source>
        <dbReference type="RuleBase" id="RU003887"/>
    </source>
</evidence>
<dbReference type="Gene3D" id="3.30.70.1560">
    <property type="entry name" value="Alpha-L RNA-binding motif"/>
    <property type="match status" value="1"/>
</dbReference>
<dbReference type="InterPro" id="IPR042092">
    <property type="entry name" value="PsdUridine_s_RsuA/RluB/E/F_cat"/>
</dbReference>
<reference evidence="12 14" key="2">
    <citation type="journal article" date="2018" name="Nat. Biotechnol.">
        <title>A standardized bacterial taxonomy based on genome phylogeny substantially revises the tree of life.</title>
        <authorList>
            <person name="Parks D.H."/>
            <person name="Chuvochina M."/>
            <person name="Waite D.W."/>
            <person name="Rinke C."/>
            <person name="Skarshewski A."/>
            <person name="Chaumeil P.A."/>
            <person name="Hugenholtz P."/>
        </authorList>
    </citation>
    <scope>NUCLEOTIDE SEQUENCE [LARGE SCALE GENOMIC DNA]</scope>
    <source>
        <strain evidence="12">UBA11621</strain>
    </source>
</reference>
<keyword evidence="3 7" id="KW-0694">RNA-binding</keyword>
<dbReference type="GO" id="GO:0000455">
    <property type="term" value="P:enzyme-directed rRNA pseudouridine synthesis"/>
    <property type="evidence" value="ECO:0007669"/>
    <property type="project" value="UniProtKB-ARBA"/>
</dbReference>
<comment type="function">
    <text evidence="6">Responsible for synthesis of pseudouridine from uracil-2605 in 23S ribosomal RNA.</text>
</comment>
<evidence type="ECO:0000259" key="10">
    <source>
        <dbReference type="SMART" id="SM00363"/>
    </source>
</evidence>
<dbReference type="GO" id="GO:0005829">
    <property type="term" value="C:cytosol"/>
    <property type="evidence" value="ECO:0007669"/>
    <property type="project" value="UniProtKB-ARBA"/>
</dbReference>
<feature type="region of interest" description="Disordered" evidence="9">
    <location>
        <begin position="272"/>
        <end position="300"/>
    </location>
</feature>
<dbReference type="PANTHER" id="PTHR47683:SF3">
    <property type="entry name" value="RIBOSOMAL LARGE SUBUNIT PSEUDOURIDINE SYNTHASE B"/>
    <property type="match status" value="1"/>
</dbReference>
<dbReference type="GO" id="GO:0160139">
    <property type="term" value="F:23S rRNA pseudouridine(2605) synthase activity"/>
    <property type="evidence" value="ECO:0007669"/>
    <property type="project" value="UniProtKB-EC"/>
</dbReference>
<evidence type="ECO:0000256" key="1">
    <source>
        <dbReference type="ARBA" id="ARBA00008348"/>
    </source>
</evidence>
<dbReference type="CDD" id="cd02556">
    <property type="entry name" value="PseudoU_synth_RluB"/>
    <property type="match status" value="1"/>
</dbReference>
<evidence type="ECO:0000313" key="12">
    <source>
        <dbReference type="EMBL" id="HBU51233.1"/>
    </source>
</evidence>
<keyword evidence="4 8" id="KW-0413">Isomerase</keyword>
<gene>
    <name evidence="12" type="ORF">DEB45_08225</name>
    <name evidence="11" type="ORF">EP13_07310</name>
</gene>
<proteinExistence type="inferred from homology"/>
<feature type="domain" description="RNA-binding S4" evidence="10">
    <location>
        <begin position="3"/>
        <end position="60"/>
    </location>
</feature>
<dbReference type="Proteomes" id="UP000056090">
    <property type="component" value="Chromosome"/>
</dbReference>
<dbReference type="SUPFAM" id="SSF55174">
    <property type="entry name" value="Alpha-L RNA-binding motif"/>
    <property type="match status" value="1"/>
</dbReference>
<dbReference type="NCBIfam" id="NF007976">
    <property type="entry name" value="PRK10700.1"/>
    <property type="match status" value="1"/>
</dbReference>
<dbReference type="AlphaFoldDB" id="A0A075NY50"/>